<dbReference type="Pfam" id="PF08389">
    <property type="entry name" value="Xpo1"/>
    <property type="match status" value="1"/>
</dbReference>
<comment type="caution">
    <text evidence="10">The sequence shown here is derived from an EMBL/GenBank/DDBJ whole genome shotgun (WGS) entry which is preliminary data.</text>
</comment>
<evidence type="ECO:0000313" key="11">
    <source>
        <dbReference type="Proteomes" id="UP000827284"/>
    </source>
</evidence>
<dbReference type="Proteomes" id="UP000827284">
    <property type="component" value="Unassembled WGS sequence"/>
</dbReference>
<organism evidence="10 11">
    <name type="scientific">Entomortierella parvispora</name>
    <dbReference type="NCBI Taxonomy" id="205924"/>
    <lineage>
        <taxon>Eukaryota</taxon>
        <taxon>Fungi</taxon>
        <taxon>Fungi incertae sedis</taxon>
        <taxon>Mucoromycota</taxon>
        <taxon>Mortierellomycotina</taxon>
        <taxon>Mortierellomycetes</taxon>
        <taxon>Mortierellales</taxon>
        <taxon>Mortierellaceae</taxon>
        <taxon>Entomortierella</taxon>
    </lineage>
</organism>
<gene>
    <name evidence="10" type="ORF">EMPS_03334</name>
</gene>
<evidence type="ECO:0000256" key="7">
    <source>
        <dbReference type="ARBA" id="ARBA00023242"/>
    </source>
</evidence>
<reference evidence="10" key="1">
    <citation type="submission" date="2021-11" db="EMBL/GenBank/DDBJ databases">
        <authorList>
            <person name="Herlambang A."/>
            <person name="Guo Y."/>
            <person name="Takashima Y."/>
            <person name="Nishizawa T."/>
        </authorList>
    </citation>
    <scope>NUCLEOTIDE SEQUENCE</scope>
    <source>
        <strain evidence="10">E1425</strain>
    </source>
</reference>
<evidence type="ECO:0000256" key="1">
    <source>
        <dbReference type="ARBA" id="ARBA00004123"/>
    </source>
</evidence>
<dbReference type="OrthoDB" id="10261013at2759"/>
<feature type="region of interest" description="Disordered" evidence="8">
    <location>
        <begin position="1150"/>
        <end position="1171"/>
    </location>
</feature>
<proteinExistence type="inferred from homology"/>
<keyword evidence="6" id="KW-0653">Protein transport</keyword>
<keyword evidence="7" id="KW-0539">Nucleus</keyword>
<dbReference type="SUPFAM" id="SSF48371">
    <property type="entry name" value="ARM repeat"/>
    <property type="match status" value="1"/>
</dbReference>
<dbReference type="Gene3D" id="1.25.10.10">
    <property type="entry name" value="Leucine-rich Repeat Variant"/>
    <property type="match status" value="1"/>
</dbReference>
<dbReference type="InterPro" id="IPR040016">
    <property type="entry name" value="XPO6"/>
</dbReference>
<keyword evidence="4" id="KW-0813">Transport</keyword>
<dbReference type="InterPro" id="IPR011989">
    <property type="entry name" value="ARM-like"/>
</dbReference>
<keyword evidence="5" id="KW-0963">Cytoplasm</keyword>
<dbReference type="GO" id="GO:0005049">
    <property type="term" value="F:nuclear export signal receptor activity"/>
    <property type="evidence" value="ECO:0007669"/>
    <property type="project" value="InterPro"/>
</dbReference>
<evidence type="ECO:0000256" key="8">
    <source>
        <dbReference type="SAM" id="MobiDB-lite"/>
    </source>
</evidence>
<dbReference type="GO" id="GO:0005737">
    <property type="term" value="C:cytoplasm"/>
    <property type="evidence" value="ECO:0007669"/>
    <property type="project" value="UniProtKB-SubCell"/>
</dbReference>
<dbReference type="GO" id="GO:0005634">
    <property type="term" value="C:nucleus"/>
    <property type="evidence" value="ECO:0007669"/>
    <property type="project" value="UniProtKB-SubCell"/>
</dbReference>
<dbReference type="GO" id="GO:0006611">
    <property type="term" value="P:protein export from nucleus"/>
    <property type="evidence" value="ECO:0007669"/>
    <property type="project" value="InterPro"/>
</dbReference>
<evidence type="ECO:0000256" key="3">
    <source>
        <dbReference type="ARBA" id="ARBA00009466"/>
    </source>
</evidence>
<keyword evidence="11" id="KW-1185">Reference proteome</keyword>
<feature type="domain" description="Exportin-1/Importin-beta-like" evidence="9">
    <location>
        <begin position="126"/>
        <end position="184"/>
    </location>
</feature>
<dbReference type="EMBL" id="BQFW01000004">
    <property type="protein sequence ID" value="GJJ70984.1"/>
    <property type="molecule type" value="Genomic_DNA"/>
</dbReference>
<accession>A0A9P3H6L0</accession>
<sequence length="1447" mass="159610">MDALERLLAEFFGPSTSTDRKRSIELQLETQRPTLDDCRFMLSNGPSDLLAWYAASQFQKRIHAEWSGLDPGVQQSNRSFLLHFLSQHFGAVAPEQGRWASLGPMEANGAGNLHGSKSPESPRTFPPFVLNKIIQLVTDIALLDWPDRFPELLPEILTLIQSKNKNHALLGWTLLEAFVQELIATYPIPGSGASHRLRFVLSQRQRYLWEHFKGQVPELMALMVQHLDTSYNRTLVAPLATEAPAPSPVENGIWGGTTNYGRRPSAAAQPLSPLMPNSSSYFGARAVPGSISNSFANFNGSGSGSSFISQSQDQGAAYSFGKSPTTALRKTLSQFLGGPSLGMDDDATMPPPSPAQGSGLHMLHARQRMGSISELGQMAMRRNSINAAAMQSRRGSVDATFVSGSRMDSHTRKTCLLALKALTALLSCPALDAKQTSFSGAIATVLKFSTLHQNKTVDLGILALSCLNGLVARPGFLATNQEAMAGSIKIMSSLIRYFNEVKDGIDDIDEGYLQMFMHFVAIFCTLPHLERAEREQGLPVADFLHSFAKFTLEKVSVDYLKACMDIWKGVLDAMIYSASELPRPIPTEHPLRRLQAPLLFFLSSLVNNFYEMKGATQSEEAFSTFEVEDEEDLEVLTELVESFAGLIGEVFIDEVIEMLNPLLHQQLDTYSRRDIGECKTLPVTLGILTRIAYNFQQNFDRTRQYTSNLFVSLTRMTRISIEYYGAVGGASSPGKDEAELTGSITLALLHSLMPLIPWLEQLRQAETNSNVHTSPGPIAQDIYRELIQILCSLFKSLLPSSSAVPLLQQAPAIPAGAPALMNTFLGPVSTSCSPMDRKLLHASMTSLRWLTLQVRMPTMNEGDKIAFWDLEPIQGFVSCLHQNVMLNGDFMGTEFPVSILNGGQEEDESLDREGVTPTDELFQLAFTAVTYGLVLGVDDNLHVPVSIPALARFLAPIAQPFQDLLEDPRANQPTYWSNPELRSTFHRSLVIFRAVVASVSEASDTPRGMVFEASKFMIHYAEQYLKIYRDDQDIYMDILRFYKVEIKSLNRLTSATRGLSIARFLMDQLTTSSPSLLDTALMTAPLDPQRQQRSFAEHQKMILDRTKASVEIIRAVLEISKKEVTGALPEFARFLFLQLGPKLMGTGTKMGSPLTSLSSSPLPQERSKDDSDNGVLELMNLYLSTIKTMVLNHSRYFFSHTLNSKAGVSISGSGATTAVAAMDPCSQEALQGCLETLAQGLHRPEPDVVRQSIEILREMHQSHLCRLFDREDFQTRFRFEFLQILFRLALSHGQDLLLEEMADLIHLMVKDSSGSISSLSSRRLSGLDQGDPANGFLGSQGEPAAGSFLSVWHGDLKRIVAELQVAQVLSATDLGSNGGHGGSSPGSFSNGIDSPAMYAGLVFPDAVKEQLWVGLQRLAEESGCREGLYDFVSDARVYAQDLLQQRR</sequence>
<dbReference type="InterPro" id="IPR013598">
    <property type="entry name" value="Exportin-1/Importin-b-like"/>
</dbReference>
<evidence type="ECO:0000259" key="9">
    <source>
        <dbReference type="Pfam" id="PF08389"/>
    </source>
</evidence>
<name>A0A9P3H6L0_9FUNG</name>
<comment type="similarity">
    <text evidence="3">Belongs to the exportin family.</text>
</comment>
<dbReference type="PANTHER" id="PTHR21452">
    <property type="entry name" value="EXPORTIN-6"/>
    <property type="match status" value="1"/>
</dbReference>
<dbReference type="InterPro" id="IPR016024">
    <property type="entry name" value="ARM-type_fold"/>
</dbReference>
<dbReference type="PANTHER" id="PTHR21452:SF4">
    <property type="entry name" value="EXPORTIN-6"/>
    <property type="match status" value="1"/>
</dbReference>
<feature type="compositionally biased region" description="Low complexity" evidence="8">
    <location>
        <begin position="1152"/>
        <end position="1163"/>
    </location>
</feature>
<evidence type="ECO:0000313" key="10">
    <source>
        <dbReference type="EMBL" id="GJJ70984.1"/>
    </source>
</evidence>
<evidence type="ECO:0000256" key="2">
    <source>
        <dbReference type="ARBA" id="ARBA00004496"/>
    </source>
</evidence>
<evidence type="ECO:0000256" key="4">
    <source>
        <dbReference type="ARBA" id="ARBA00022448"/>
    </source>
</evidence>
<evidence type="ECO:0000256" key="6">
    <source>
        <dbReference type="ARBA" id="ARBA00022927"/>
    </source>
</evidence>
<comment type="subcellular location">
    <subcellularLocation>
        <location evidence="2">Cytoplasm</location>
    </subcellularLocation>
    <subcellularLocation>
        <location evidence="1">Nucleus</location>
    </subcellularLocation>
</comment>
<reference evidence="10" key="2">
    <citation type="journal article" date="2022" name="Microbiol. Resour. Announc.">
        <title>Whole-Genome Sequence of Entomortierella parvispora E1425, a Mucoromycotan Fungus Associated with Burkholderiaceae-Related Endosymbiotic Bacteria.</title>
        <authorList>
            <person name="Herlambang A."/>
            <person name="Guo Y."/>
            <person name="Takashima Y."/>
            <person name="Narisawa K."/>
            <person name="Ohta H."/>
            <person name="Nishizawa T."/>
        </authorList>
    </citation>
    <scope>NUCLEOTIDE SEQUENCE</scope>
    <source>
        <strain evidence="10">E1425</strain>
    </source>
</reference>
<protein>
    <recommendedName>
        <fullName evidence="9">Exportin-1/Importin-beta-like domain-containing protein</fullName>
    </recommendedName>
</protein>
<evidence type="ECO:0000256" key="5">
    <source>
        <dbReference type="ARBA" id="ARBA00022490"/>
    </source>
</evidence>